<keyword evidence="8" id="KW-1185">Reference proteome</keyword>
<dbReference type="InterPro" id="IPR011610">
    <property type="entry name" value="SAM_mthyl_Trfase_ML2640-like"/>
</dbReference>
<sequence>MDSTRHAVAATGLLVAAMRAEESARADALFRDPFAARLAGDDGRQLLAESVAATGQPSDPIVVRTKLYDDALLGLRGVRQAVILAAGMDARAYRLPWPQGSAVFEVDQPHVIALKDERLVGERPRCRRIAVGVDLADDWPKALAGQAFNAEIPTVWTIEGLLQYLEAPDVEQLFARVDALSASGSTLLYDVVGTALLQAPFSAAMLEYMKKLGAPWVFSSDDPGALAGNVGWMPTVTDMAVPGNAWTRWAHPPIPADVPNAPRGYFVEAVKA</sequence>
<evidence type="ECO:0000256" key="6">
    <source>
        <dbReference type="RuleBase" id="RU362030"/>
    </source>
</evidence>
<dbReference type="InterPro" id="IPR007213">
    <property type="entry name" value="Ppm1/Ppm2/Tcmp"/>
</dbReference>
<protein>
    <recommendedName>
        <fullName evidence="6">S-adenosyl-L-methionine-dependent methyltransferase</fullName>
        <ecNumber evidence="6">2.1.1.-</ecNumber>
    </recommendedName>
</protein>
<dbReference type="GO" id="GO:0032259">
    <property type="term" value="P:methylation"/>
    <property type="evidence" value="ECO:0007669"/>
    <property type="project" value="UniProtKB-KW"/>
</dbReference>
<comment type="similarity">
    <text evidence="2 6">Belongs to the UPF0677 family.</text>
</comment>
<dbReference type="SUPFAM" id="SSF53335">
    <property type="entry name" value="S-adenosyl-L-methionine-dependent methyltransferases"/>
    <property type="match status" value="1"/>
</dbReference>
<gene>
    <name evidence="7" type="ORF">PT015_22660</name>
</gene>
<dbReference type="NCBIfam" id="TIGR00027">
    <property type="entry name" value="mthyl_TIGR00027"/>
    <property type="match status" value="1"/>
</dbReference>
<dbReference type="PANTHER" id="PTHR43619">
    <property type="entry name" value="S-ADENOSYL-L-METHIONINE-DEPENDENT METHYLTRANSFERASE YKTD-RELATED"/>
    <property type="match status" value="1"/>
</dbReference>
<dbReference type="RefSeq" id="WP_285187392.1">
    <property type="nucleotide sequence ID" value="NZ_CP126981.1"/>
</dbReference>
<evidence type="ECO:0000256" key="2">
    <source>
        <dbReference type="ARBA" id="ARBA00008138"/>
    </source>
</evidence>
<dbReference type="PANTHER" id="PTHR43619:SF2">
    <property type="entry name" value="S-ADENOSYL-L-METHIONINE-DEPENDENT METHYLTRANSFERASES SUPERFAMILY PROTEIN"/>
    <property type="match status" value="1"/>
</dbReference>
<evidence type="ECO:0000313" key="7">
    <source>
        <dbReference type="EMBL" id="WIM87605.1"/>
    </source>
</evidence>
<dbReference type="Proteomes" id="UP001236585">
    <property type="component" value="Chromosome"/>
</dbReference>
<keyword evidence="3 6" id="KW-0489">Methyltransferase</keyword>
<accession>A0ABY8VVD5</accession>
<dbReference type="EC" id="2.1.1.-" evidence="6"/>
<dbReference type="EMBL" id="CP126981">
    <property type="protein sequence ID" value="WIM87605.1"/>
    <property type="molecule type" value="Genomic_DNA"/>
</dbReference>
<name>A0ABY8VVD5_9MYCO</name>
<comment type="function">
    <text evidence="1 6">Exhibits S-adenosyl-L-methionine-dependent methyltransferase activity.</text>
</comment>
<dbReference type="InterPro" id="IPR029063">
    <property type="entry name" value="SAM-dependent_MTases_sf"/>
</dbReference>
<proteinExistence type="inferred from homology"/>
<dbReference type="GO" id="GO:0008168">
    <property type="term" value="F:methyltransferase activity"/>
    <property type="evidence" value="ECO:0007669"/>
    <property type="project" value="UniProtKB-KW"/>
</dbReference>
<reference evidence="7 8" key="1">
    <citation type="journal article" date="2023" name="Microbiol. Resour. Announc.">
        <title>Complete Genome Sequence of Mycobacterium wuenschmanii, a novel Nontuberculous Mycobacterium Isolated from a captive population of Amazon Milk Frogs.</title>
        <authorList>
            <person name="Hicks J."/>
            <person name="Zeineldin M."/>
            <person name="Ward H."/>
            <person name="Wuenschmann A."/>
            <person name="Camp P."/>
            <person name="Farrell D."/>
            <person name="Lehman K."/>
            <person name="Thacker T."/>
            <person name="Cuthbert E."/>
        </authorList>
    </citation>
    <scope>NUCLEOTIDE SEQUENCE [LARGE SCALE GENOMIC DNA]</scope>
    <source>
        <strain evidence="7 8">Wuenschmanii</strain>
    </source>
</reference>
<keyword evidence="4 7" id="KW-0808">Transferase</keyword>
<keyword evidence="5 6" id="KW-0949">S-adenosyl-L-methionine</keyword>
<dbReference type="Pfam" id="PF04072">
    <property type="entry name" value="LCM"/>
    <property type="match status" value="1"/>
</dbReference>
<dbReference type="Gene3D" id="3.40.50.150">
    <property type="entry name" value="Vaccinia Virus protein VP39"/>
    <property type="match status" value="1"/>
</dbReference>
<evidence type="ECO:0000256" key="5">
    <source>
        <dbReference type="ARBA" id="ARBA00022691"/>
    </source>
</evidence>
<organism evidence="7 8">
    <name type="scientific">Candidatus Mycobacterium wuenschmannii</name>
    <dbReference type="NCBI Taxonomy" id="3027808"/>
    <lineage>
        <taxon>Bacteria</taxon>
        <taxon>Bacillati</taxon>
        <taxon>Actinomycetota</taxon>
        <taxon>Actinomycetes</taxon>
        <taxon>Mycobacteriales</taxon>
        <taxon>Mycobacteriaceae</taxon>
        <taxon>Mycobacterium</taxon>
    </lineage>
</organism>
<evidence type="ECO:0000256" key="3">
    <source>
        <dbReference type="ARBA" id="ARBA00022603"/>
    </source>
</evidence>
<evidence type="ECO:0000256" key="1">
    <source>
        <dbReference type="ARBA" id="ARBA00003907"/>
    </source>
</evidence>
<evidence type="ECO:0000256" key="4">
    <source>
        <dbReference type="ARBA" id="ARBA00022679"/>
    </source>
</evidence>
<evidence type="ECO:0000313" key="8">
    <source>
        <dbReference type="Proteomes" id="UP001236585"/>
    </source>
</evidence>